<dbReference type="InterPro" id="IPR043128">
    <property type="entry name" value="Rev_trsase/Diguanyl_cyclase"/>
</dbReference>
<dbReference type="PANTHER" id="PTHR43867">
    <property type="entry name" value="CELLULOSE SYNTHASE CATALYTIC SUBUNIT A [UDP-FORMING]"/>
    <property type="match status" value="1"/>
</dbReference>
<feature type="transmembrane region" description="Helical" evidence="9">
    <location>
        <begin position="701"/>
        <end position="724"/>
    </location>
</feature>
<dbReference type="SUPFAM" id="SSF52172">
    <property type="entry name" value="CheY-like"/>
    <property type="match status" value="1"/>
</dbReference>
<dbReference type="PANTHER" id="PTHR43867:SF2">
    <property type="entry name" value="CELLULOSE SYNTHASE CATALYTIC SUBUNIT A [UDP-FORMING]"/>
    <property type="match status" value="1"/>
</dbReference>
<dbReference type="SMART" id="SM00267">
    <property type="entry name" value="GGDEF"/>
    <property type="match status" value="1"/>
</dbReference>
<dbReference type="Proteomes" id="UP001500909">
    <property type="component" value="Unassembled WGS sequence"/>
</dbReference>
<evidence type="ECO:0000256" key="3">
    <source>
        <dbReference type="ARBA" id="ARBA00022679"/>
    </source>
</evidence>
<evidence type="ECO:0000256" key="2">
    <source>
        <dbReference type="ARBA" id="ARBA00022676"/>
    </source>
</evidence>
<dbReference type="PROSITE" id="PS50110">
    <property type="entry name" value="RESPONSE_REGULATORY"/>
    <property type="match status" value="1"/>
</dbReference>
<feature type="domain" description="Response regulatory" evidence="10">
    <location>
        <begin position="34"/>
        <end position="147"/>
    </location>
</feature>
<evidence type="ECO:0000256" key="1">
    <source>
        <dbReference type="ARBA" id="ARBA00004141"/>
    </source>
</evidence>
<keyword evidence="2" id="KW-0328">Glycosyltransferase</keyword>
<dbReference type="EMBL" id="BAAABY010000022">
    <property type="protein sequence ID" value="GAA0461160.1"/>
    <property type="molecule type" value="Genomic_DNA"/>
</dbReference>
<evidence type="ECO:0000256" key="7">
    <source>
        <dbReference type="PROSITE-ProRule" id="PRU00169"/>
    </source>
</evidence>
<dbReference type="InterPro" id="IPR029044">
    <property type="entry name" value="Nucleotide-diphossugar_trans"/>
</dbReference>
<evidence type="ECO:0000256" key="4">
    <source>
        <dbReference type="ARBA" id="ARBA00022692"/>
    </source>
</evidence>
<reference evidence="11 12" key="1">
    <citation type="journal article" date="2019" name="Int. J. Syst. Evol. Microbiol.">
        <title>The Global Catalogue of Microorganisms (GCM) 10K type strain sequencing project: providing services to taxonomists for standard genome sequencing and annotation.</title>
        <authorList>
            <consortium name="The Broad Institute Genomics Platform"/>
            <consortium name="The Broad Institute Genome Sequencing Center for Infectious Disease"/>
            <person name="Wu L."/>
            <person name="Ma J."/>
        </authorList>
    </citation>
    <scope>NUCLEOTIDE SEQUENCE [LARGE SCALE GENOMIC DNA]</scope>
    <source>
        <strain evidence="11 12">JCM 4805</strain>
    </source>
</reference>
<feature type="region of interest" description="Disordered" evidence="8">
    <location>
        <begin position="1"/>
        <end position="27"/>
    </location>
</feature>
<evidence type="ECO:0000313" key="12">
    <source>
        <dbReference type="Proteomes" id="UP001500909"/>
    </source>
</evidence>
<comment type="subcellular location">
    <subcellularLocation>
        <location evidence="1">Membrane</location>
        <topology evidence="1">Multi-pass membrane protein</topology>
    </subcellularLocation>
</comment>
<dbReference type="Gene3D" id="3.90.550.10">
    <property type="entry name" value="Spore Coat Polysaccharide Biosynthesis Protein SpsA, Chain A"/>
    <property type="match status" value="1"/>
</dbReference>
<name>A0ABN0ZWB2_9ACTN</name>
<feature type="transmembrane region" description="Helical" evidence="9">
    <location>
        <begin position="375"/>
        <end position="399"/>
    </location>
</feature>
<dbReference type="InterPro" id="IPR029787">
    <property type="entry name" value="Nucleotide_cyclase"/>
</dbReference>
<dbReference type="Pfam" id="PF13641">
    <property type="entry name" value="Glyco_tranf_2_3"/>
    <property type="match status" value="1"/>
</dbReference>
<evidence type="ECO:0000259" key="10">
    <source>
        <dbReference type="PROSITE" id="PS50110"/>
    </source>
</evidence>
<dbReference type="Gene3D" id="3.30.70.270">
    <property type="match status" value="1"/>
</dbReference>
<keyword evidence="5 9" id="KW-1133">Transmembrane helix</keyword>
<evidence type="ECO:0000256" key="6">
    <source>
        <dbReference type="ARBA" id="ARBA00023136"/>
    </source>
</evidence>
<feature type="transmembrane region" description="Helical" evidence="9">
    <location>
        <begin position="736"/>
        <end position="753"/>
    </location>
</feature>
<evidence type="ECO:0000256" key="9">
    <source>
        <dbReference type="SAM" id="Phobius"/>
    </source>
</evidence>
<organism evidence="11 12">
    <name type="scientific">Streptomyces olivaceiscleroticus</name>
    <dbReference type="NCBI Taxonomy" id="68245"/>
    <lineage>
        <taxon>Bacteria</taxon>
        <taxon>Bacillati</taxon>
        <taxon>Actinomycetota</taxon>
        <taxon>Actinomycetes</taxon>
        <taxon>Kitasatosporales</taxon>
        <taxon>Streptomycetaceae</taxon>
        <taxon>Streptomyces</taxon>
    </lineage>
</organism>
<dbReference type="InterPro" id="IPR011006">
    <property type="entry name" value="CheY-like_superfamily"/>
</dbReference>
<evidence type="ECO:0000256" key="5">
    <source>
        <dbReference type="ARBA" id="ARBA00022989"/>
    </source>
</evidence>
<comment type="caution">
    <text evidence="11">The sequence shown here is derived from an EMBL/GenBank/DDBJ whole genome shotgun (WGS) entry which is preliminary data.</text>
</comment>
<dbReference type="SUPFAM" id="SSF55073">
    <property type="entry name" value="Nucleotide cyclase"/>
    <property type="match status" value="1"/>
</dbReference>
<dbReference type="Pfam" id="PF00990">
    <property type="entry name" value="GGDEF"/>
    <property type="match status" value="1"/>
</dbReference>
<accession>A0ABN0ZWB2</accession>
<keyword evidence="6 9" id="KW-0472">Membrane</keyword>
<evidence type="ECO:0000313" key="11">
    <source>
        <dbReference type="EMBL" id="GAA0461160.1"/>
    </source>
</evidence>
<dbReference type="InterPro" id="IPR050321">
    <property type="entry name" value="Glycosyltr_2/OpgH_subfam"/>
</dbReference>
<protein>
    <recommendedName>
        <fullName evidence="10">Response regulatory domain-containing protein</fullName>
    </recommendedName>
</protein>
<dbReference type="RefSeq" id="WP_346095137.1">
    <property type="nucleotide sequence ID" value="NZ_BAAABY010000022.1"/>
</dbReference>
<sequence>MLISHQENPTDLPAGPPAGQLVPSSAEDAAGAGRILAVGRPGPRLDRLTHTLRATGHEVRQAAPGRVSTQVRQATPDAVVALNDEHGGLEVIREVRAAPAGRALPLVMVTSGPAPAEAADLLRNGADDCVPEASDPVELAARIEAKLHRVPVPVEQLLLDPRTGLYSRRHFLDELEREFRRPGAGRRAGPAGVLAVVAVAETDALERRLGHRVRREAAERLAGVAERLGSACDRLGRDEDGHLLMLLPGVDEETARRALEKLAHAVAATRFVVADENVRLTPAIGLVPLADCTGPEEAVEKALAAVAESTSHRDLRPVAYAPWMRATHRRRHPFGAALRARLTSLSSLIVLPLGVGLPFLVYRQAYGWGWDVGSVMYWVVVAGLLISAALIVVECLFALDAPRRPAEPAQPYPPASAVIAAYLPNEAATIVDTVESFLRLDYPNDFEVVLAYNTPHPLPIEDTLREMAARDPRLVLLPVAGSTSKAQNVNAAVTRVRGEIVGIFDADHHPARDAFQHAWHWLSHGYDVVQGHCVVRNGDSSWVAKLVAVEFEAIYAVSHPGRTRLYGFGVFGGSNGFWRTDLLARTRMHGSMLTEDIDSTMRALGEGARFTVDRTLISRELAPTLLKPLWNQRSRWAQGWLQVSLKHLWRGLRSPRFTPRQKAGLLVLLGWREVQPWLTLQMWPVLLYSVWKAGGPAGLDWTVPVCLLAMVLTLSAGLVQAAFARRLAVPELRRRRGWFWSYAVLSTFFYTHFKNTLARQACMKEALGDRRWRVTPRAAATAAAPAAVAGERP</sequence>
<dbReference type="CDD" id="cd06423">
    <property type="entry name" value="CESA_like"/>
    <property type="match status" value="1"/>
</dbReference>
<dbReference type="InterPro" id="IPR001789">
    <property type="entry name" value="Sig_transdc_resp-reg_receiver"/>
</dbReference>
<keyword evidence="3" id="KW-0808">Transferase</keyword>
<feature type="transmembrane region" description="Helical" evidence="9">
    <location>
        <begin position="338"/>
        <end position="363"/>
    </location>
</feature>
<keyword evidence="4 9" id="KW-0812">Transmembrane</keyword>
<proteinExistence type="predicted"/>
<dbReference type="SUPFAM" id="SSF53448">
    <property type="entry name" value="Nucleotide-diphospho-sugar transferases"/>
    <property type="match status" value="1"/>
</dbReference>
<dbReference type="InterPro" id="IPR000160">
    <property type="entry name" value="GGDEF_dom"/>
</dbReference>
<gene>
    <name evidence="11" type="ORF">GCM10010361_26300</name>
</gene>
<comment type="caution">
    <text evidence="7">Lacks conserved residue(s) required for the propagation of feature annotation.</text>
</comment>
<evidence type="ECO:0000256" key="8">
    <source>
        <dbReference type="SAM" id="MobiDB-lite"/>
    </source>
</evidence>
<dbReference type="Gene3D" id="3.40.50.2300">
    <property type="match status" value="1"/>
</dbReference>
<keyword evidence="12" id="KW-1185">Reference proteome</keyword>